<dbReference type="OrthoDB" id="88410at2759"/>
<dbReference type="EMBL" id="VIGI01000002">
    <property type="protein sequence ID" value="KAB8303510.1"/>
    <property type="molecule type" value="Genomic_DNA"/>
</dbReference>
<sequence length="149" mass="16256">MCRQTSCPTCQKETWVGCGMHLPSVFSSISADQRCTCVPKFAKDGIEYPPKVGTGKAQDSGEEGDVNIGTSWLRDYASTSTANFRGLAKQGASVFRVCKRYSGGDGSKAIYLLLWLLRRSFNPLHVLVISQLPALPCVGTFAPTYLLNR</sequence>
<evidence type="ECO:0000313" key="2">
    <source>
        <dbReference type="Proteomes" id="UP000326757"/>
    </source>
</evidence>
<dbReference type="PANTHER" id="PTHR34724:SF2">
    <property type="entry name" value="OS12G0596101 PROTEIN"/>
    <property type="match status" value="1"/>
</dbReference>
<protein>
    <submittedName>
        <fullName evidence="1">Uncharacterized protein</fullName>
    </submittedName>
</protein>
<comment type="caution">
    <text evidence="1">The sequence shown here is derived from an EMBL/GenBank/DDBJ whole genome shotgun (WGS) entry which is preliminary data.</text>
</comment>
<gene>
    <name evidence="1" type="ORF">EYC80_004922</name>
</gene>
<proteinExistence type="predicted"/>
<dbReference type="AlphaFoldDB" id="A0A5N6KIA7"/>
<name>A0A5N6KIA7_MONLA</name>
<organism evidence="1 2">
    <name type="scientific">Monilinia laxa</name>
    <name type="common">Brown rot fungus</name>
    <name type="synonym">Sclerotinia laxa</name>
    <dbReference type="NCBI Taxonomy" id="61186"/>
    <lineage>
        <taxon>Eukaryota</taxon>
        <taxon>Fungi</taxon>
        <taxon>Dikarya</taxon>
        <taxon>Ascomycota</taxon>
        <taxon>Pezizomycotina</taxon>
        <taxon>Leotiomycetes</taxon>
        <taxon>Helotiales</taxon>
        <taxon>Sclerotiniaceae</taxon>
        <taxon>Monilinia</taxon>
    </lineage>
</organism>
<reference evidence="1 2" key="1">
    <citation type="submission" date="2019-06" db="EMBL/GenBank/DDBJ databases">
        <title>Genome Sequence of the Brown Rot Fungal Pathogen Monilinia laxa.</title>
        <authorList>
            <person name="De Miccolis Angelini R.M."/>
            <person name="Landi L."/>
            <person name="Abate D."/>
            <person name="Pollastro S."/>
            <person name="Romanazzi G."/>
            <person name="Faretra F."/>
        </authorList>
    </citation>
    <scope>NUCLEOTIDE SEQUENCE [LARGE SCALE GENOMIC DNA]</scope>
    <source>
        <strain evidence="1 2">Mlax316</strain>
    </source>
</reference>
<dbReference type="PANTHER" id="PTHR34724">
    <property type="entry name" value="OS12G0596101 PROTEIN"/>
    <property type="match status" value="1"/>
</dbReference>
<dbReference type="Proteomes" id="UP000326757">
    <property type="component" value="Unassembled WGS sequence"/>
</dbReference>
<accession>A0A5N6KIA7</accession>
<keyword evidence="2" id="KW-1185">Reference proteome</keyword>
<evidence type="ECO:0000313" key="1">
    <source>
        <dbReference type="EMBL" id="KAB8303510.1"/>
    </source>
</evidence>